<dbReference type="EMBL" id="CAJVQB010013968">
    <property type="protein sequence ID" value="CAG8765624.1"/>
    <property type="molecule type" value="Genomic_DNA"/>
</dbReference>
<accession>A0ABN7VFM3</accession>
<dbReference type="Proteomes" id="UP000789901">
    <property type="component" value="Unassembled WGS sequence"/>
</dbReference>
<organism evidence="1 2">
    <name type="scientific">Gigaspora margarita</name>
    <dbReference type="NCBI Taxonomy" id="4874"/>
    <lineage>
        <taxon>Eukaryota</taxon>
        <taxon>Fungi</taxon>
        <taxon>Fungi incertae sedis</taxon>
        <taxon>Mucoromycota</taxon>
        <taxon>Glomeromycotina</taxon>
        <taxon>Glomeromycetes</taxon>
        <taxon>Diversisporales</taxon>
        <taxon>Gigasporaceae</taxon>
        <taxon>Gigaspora</taxon>
    </lineage>
</organism>
<proteinExistence type="predicted"/>
<reference evidence="1 2" key="1">
    <citation type="submission" date="2021-06" db="EMBL/GenBank/DDBJ databases">
        <authorList>
            <person name="Kallberg Y."/>
            <person name="Tangrot J."/>
            <person name="Rosling A."/>
        </authorList>
    </citation>
    <scope>NUCLEOTIDE SEQUENCE [LARGE SCALE GENOMIC DNA]</scope>
    <source>
        <strain evidence="1 2">120-4 pot B 10/14</strain>
    </source>
</reference>
<keyword evidence="2" id="KW-1185">Reference proteome</keyword>
<gene>
    <name evidence="1" type="ORF">GMARGA_LOCUS17986</name>
</gene>
<evidence type="ECO:0000313" key="2">
    <source>
        <dbReference type="Proteomes" id="UP000789901"/>
    </source>
</evidence>
<evidence type="ECO:0000313" key="1">
    <source>
        <dbReference type="EMBL" id="CAG8765624.1"/>
    </source>
</evidence>
<sequence>MSIPFVLQHRQFPCQLAFAMSINRSQGQTMNHVGLYLSTPVFSHSQ</sequence>
<comment type="caution">
    <text evidence="1">The sequence shown here is derived from an EMBL/GenBank/DDBJ whole genome shotgun (WGS) entry which is preliminary data.</text>
</comment>
<protein>
    <submittedName>
        <fullName evidence="1">24283_t:CDS:1</fullName>
    </submittedName>
</protein>
<dbReference type="SUPFAM" id="SSF52540">
    <property type="entry name" value="P-loop containing nucleoside triphosphate hydrolases"/>
    <property type="match status" value="1"/>
</dbReference>
<feature type="non-terminal residue" evidence="1">
    <location>
        <position position="46"/>
    </location>
</feature>
<name>A0ABN7VFM3_GIGMA</name>
<dbReference type="InterPro" id="IPR027417">
    <property type="entry name" value="P-loop_NTPase"/>
</dbReference>